<keyword evidence="2" id="KW-1185">Reference proteome</keyword>
<gene>
    <name evidence="1" type="ORF">PHPALM_30743</name>
</gene>
<sequence>MNDEQRGMIQNRDAVARATTRGEMSDEQHRVIQYKKGYGNHEDFDFMSVRGKNTLNQRHDVSRFIRGCSGDERARIVVFGRFLLKRRNVVAWVVNPDCRISEMLQRSCDYCLKIRYLCNGLGAEILSDIDKVMDQHNPHAQQFLHARENLVECSRPGLEMARADRAHRQENEGKQEEDVHEVSLTPKLSVNFAFKLVRKQTQELITRLPLPRWLQLSSTPMLHNPAILSCTLGKEGSIAFYESNPHYGWSKLRLQTSPPCKMRRLKNLKSFLGPEDVAHLASQGPGPDAINARLEGFSSYANAVRWSTFDRG</sequence>
<dbReference type="EMBL" id="NCKW01016875">
    <property type="protein sequence ID" value="POM60414.1"/>
    <property type="molecule type" value="Genomic_DNA"/>
</dbReference>
<protein>
    <submittedName>
        <fullName evidence="1">Helitron helicase-like protein</fullName>
    </submittedName>
</protein>
<evidence type="ECO:0000313" key="2">
    <source>
        <dbReference type="Proteomes" id="UP000237271"/>
    </source>
</evidence>
<keyword evidence="1" id="KW-0347">Helicase</keyword>
<dbReference type="OrthoDB" id="146722at2759"/>
<evidence type="ECO:0000313" key="1">
    <source>
        <dbReference type="EMBL" id="POM60414.1"/>
    </source>
</evidence>
<name>A0A2P4X4D4_9STRA</name>
<comment type="caution">
    <text evidence="1">The sequence shown here is derived from an EMBL/GenBank/DDBJ whole genome shotgun (WGS) entry which is preliminary data.</text>
</comment>
<keyword evidence="1" id="KW-0067">ATP-binding</keyword>
<proteinExistence type="predicted"/>
<reference evidence="1 2" key="1">
    <citation type="journal article" date="2017" name="Genome Biol. Evol.">
        <title>Phytophthora megakarya and P. palmivora, closely related causal agents of cacao black pod rot, underwent increases in genome sizes and gene numbers by different mechanisms.</title>
        <authorList>
            <person name="Ali S.S."/>
            <person name="Shao J."/>
            <person name="Lary D.J."/>
            <person name="Kronmiller B."/>
            <person name="Shen D."/>
            <person name="Strem M.D."/>
            <person name="Amoako-Attah I."/>
            <person name="Akrofi A.Y."/>
            <person name="Begoude B.A."/>
            <person name="Ten Hoopen G.M."/>
            <person name="Coulibaly K."/>
            <person name="Kebe B.I."/>
            <person name="Melnick R.L."/>
            <person name="Guiltinan M.J."/>
            <person name="Tyler B.M."/>
            <person name="Meinhardt L.W."/>
            <person name="Bailey B.A."/>
        </authorList>
    </citation>
    <scope>NUCLEOTIDE SEQUENCE [LARGE SCALE GENOMIC DNA]</scope>
    <source>
        <strain evidence="2">sbr112.9</strain>
    </source>
</reference>
<organism evidence="1 2">
    <name type="scientific">Phytophthora palmivora</name>
    <dbReference type="NCBI Taxonomy" id="4796"/>
    <lineage>
        <taxon>Eukaryota</taxon>
        <taxon>Sar</taxon>
        <taxon>Stramenopiles</taxon>
        <taxon>Oomycota</taxon>
        <taxon>Peronosporomycetes</taxon>
        <taxon>Peronosporales</taxon>
        <taxon>Peronosporaceae</taxon>
        <taxon>Phytophthora</taxon>
    </lineage>
</organism>
<dbReference type="Proteomes" id="UP000237271">
    <property type="component" value="Unassembled WGS sequence"/>
</dbReference>
<keyword evidence="1" id="KW-0378">Hydrolase</keyword>
<dbReference type="AlphaFoldDB" id="A0A2P4X4D4"/>
<accession>A0A2P4X4D4</accession>
<dbReference type="GO" id="GO:0004386">
    <property type="term" value="F:helicase activity"/>
    <property type="evidence" value="ECO:0007669"/>
    <property type="project" value="UniProtKB-KW"/>
</dbReference>
<keyword evidence="1" id="KW-0547">Nucleotide-binding</keyword>